<dbReference type="Gene3D" id="3.40.190.10">
    <property type="entry name" value="Periplasmic binding protein-like II"/>
    <property type="match status" value="1"/>
</dbReference>
<reference evidence="1" key="1">
    <citation type="submission" date="2020-05" db="EMBL/GenBank/DDBJ databases">
        <authorList>
            <person name="Chiriac C."/>
            <person name="Salcher M."/>
            <person name="Ghai R."/>
            <person name="Kavagutti S V."/>
        </authorList>
    </citation>
    <scope>NUCLEOTIDE SEQUENCE</scope>
</reference>
<sequence length="377" mass="40102">MRKARALLVLPIVAATALAACGGDDGGDSAASGGEGSLSADCPATIVIQTDWFPEAEHGSLYQMLGADYTVDTEKKVVSGSLIDSEGKDTGVDLEIRTGGPAIGYSPVSTTMQTDTSITLGYVSTDDAAFNYDTVKTLAVVAPLEINPQIIMWDPATYPDVKTIADLGEAGITLNVFAGGSFLDVFVAEGVVSEDQIDPSYDGSPARFISEGGKIAQQGFASAEPFQYKNEFTEWGKDVAYELIHDAGFQIYAAPLAIRAEDKETLAPCLKKFVPVVQQAAIDFVNDGARANAIIIDAVEKYADFWVYGEEVAAYSVETQKELGLIGNGPDETLGNFDMDRANNVLQQMKDAGLDVPAELKAEDIYTNEFVDPSIGL</sequence>
<proteinExistence type="predicted"/>
<dbReference type="PROSITE" id="PS51257">
    <property type="entry name" value="PROKAR_LIPOPROTEIN"/>
    <property type="match status" value="1"/>
</dbReference>
<name>A0A6J6ELY5_9ZZZZ</name>
<dbReference type="GO" id="GO:0009228">
    <property type="term" value="P:thiamine biosynthetic process"/>
    <property type="evidence" value="ECO:0007669"/>
    <property type="project" value="InterPro"/>
</dbReference>
<dbReference type="AlphaFoldDB" id="A0A6J6ELY5"/>
<organism evidence="1">
    <name type="scientific">freshwater metagenome</name>
    <dbReference type="NCBI Taxonomy" id="449393"/>
    <lineage>
        <taxon>unclassified sequences</taxon>
        <taxon>metagenomes</taxon>
        <taxon>ecological metagenomes</taxon>
    </lineage>
</organism>
<dbReference type="PANTHER" id="PTHR31528:SF3">
    <property type="entry name" value="THIAMINE BIOSYNTHESIS PROTEIN HI_0357-RELATED"/>
    <property type="match status" value="1"/>
</dbReference>
<evidence type="ECO:0000313" key="1">
    <source>
        <dbReference type="EMBL" id="CAB4576174.1"/>
    </source>
</evidence>
<protein>
    <submittedName>
        <fullName evidence="1">Unannotated protein</fullName>
    </submittedName>
</protein>
<accession>A0A6J6ELY5</accession>
<dbReference type="EMBL" id="CAEZTS010000045">
    <property type="protein sequence ID" value="CAB4576174.1"/>
    <property type="molecule type" value="Genomic_DNA"/>
</dbReference>
<dbReference type="InterPro" id="IPR027939">
    <property type="entry name" value="NMT1/THI5"/>
</dbReference>
<dbReference type="PANTHER" id="PTHR31528">
    <property type="entry name" value="4-AMINO-5-HYDROXYMETHYL-2-METHYLPYRIMIDINE PHOSPHATE SYNTHASE THI11-RELATED"/>
    <property type="match status" value="1"/>
</dbReference>
<gene>
    <name evidence="1" type="ORF">UFOPK1722_00689</name>
</gene>